<sequence length="104" mass="12548">MKSEPKKVGFLKFVTSRKKVYVYLAKEIYIEKLNKRSVSKTQILYRFGNFDVALEKMFRWRENPEKEFPEEILKLGYNFDDLDDWIMTLETGYSKTGRKLTLYN</sequence>
<evidence type="ECO:0000313" key="2">
    <source>
        <dbReference type="Proteomes" id="UP000195991"/>
    </source>
</evidence>
<dbReference type="EMBL" id="FMBI01000062">
    <property type="protein sequence ID" value="SCC69642.1"/>
    <property type="molecule type" value="Genomic_DNA"/>
</dbReference>
<reference evidence="1 2" key="1">
    <citation type="submission" date="2016-08" db="EMBL/GenBank/DDBJ databases">
        <authorList>
            <person name="Seilhamer J.J."/>
        </authorList>
    </citation>
    <scope>NUCLEOTIDE SEQUENCE [LARGE SCALE GENOMIC DNA]</scope>
    <source>
        <strain evidence="1 2">IEBC_T61001</strain>
    </source>
</reference>
<protein>
    <submittedName>
        <fullName evidence="1">Uncharacterized protein</fullName>
    </submittedName>
</protein>
<organism evidence="1 2">
    <name type="scientific">Bacillus thuringiensis</name>
    <dbReference type="NCBI Taxonomy" id="1428"/>
    <lineage>
        <taxon>Bacteria</taxon>
        <taxon>Bacillati</taxon>
        <taxon>Bacillota</taxon>
        <taxon>Bacilli</taxon>
        <taxon>Bacillales</taxon>
        <taxon>Bacillaceae</taxon>
        <taxon>Bacillus</taxon>
        <taxon>Bacillus cereus group</taxon>
    </lineage>
</organism>
<dbReference type="AlphaFoldDB" id="A0A1C4GNA3"/>
<proteinExistence type="predicted"/>
<dbReference type="Proteomes" id="UP000195991">
    <property type="component" value="Unassembled WGS sequence"/>
</dbReference>
<evidence type="ECO:0000313" key="1">
    <source>
        <dbReference type="EMBL" id="SCC69642.1"/>
    </source>
</evidence>
<name>A0A1C4GNA3_BACTU</name>
<dbReference type="RefSeq" id="WP_087984285.1">
    <property type="nucleotide sequence ID" value="NZ_FMBI01000062.1"/>
</dbReference>
<gene>
    <name evidence="1" type="ORF">BTT61001_06297</name>
</gene>
<accession>A0A1C4GNA3</accession>